<gene>
    <name evidence="2" type="ORF">AVL62_16120</name>
</gene>
<dbReference type="Pfam" id="PF00583">
    <property type="entry name" value="Acetyltransf_1"/>
    <property type="match status" value="1"/>
</dbReference>
<accession>A0A0W8I915</accession>
<dbReference type="STRING" id="767452.AVL62_16120"/>
<dbReference type="InterPro" id="IPR016181">
    <property type="entry name" value="Acyl_CoA_acyltransferase"/>
</dbReference>
<dbReference type="EMBL" id="LQBL01000020">
    <property type="protein sequence ID" value="KUG56214.1"/>
    <property type="molecule type" value="Genomic_DNA"/>
</dbReference>
<dbReference type="Proteomes" id="UP000054837">
    <property type="component" value="Unassembled WGS sequence"/>
</dbReference>
<proteinExistence type="predicted"/>
<dbReference type="InterPro" id="IPR000182">
    <property type="entry name" value="GNAT_dom"/>
</dbReference>
<dbReference type="CDD" id="cd04301">
    <property type="entry name" value="NAT_SF"/>
    <property type="match status" value="1"/>
</dbReference>
<protein>
    <recommendedName>
        <fullName evidence="1">N-acetyltransferase domain-containing protein</fullName>
    </recommendedName>
</protein>
<evidence type="ECO:0000313" key="2">
    <source>
        <dbReference type="EMBL" id="KUG56214.1"/>
    </source>
</evidence>
<organism evidence="2 3">
    <name type="scientific">Serinicoccus chungangensis</name>
    <dbReference type="NCBI Taxonomy" id="767452"/>
    <lineage>
        <taxon>Bacteria</taxon>
        <taxon>Bacillati</taxon>
        <taxon>Actinomycetota</taxon>
        <taxon>Actinomycetes</taxon>
        <taxon>Micrococcales</taxon>
        <taxon>Ornithinimicrobiaceae</taxon>
        <taxon>Serinicoccus</taxon>
    </lineage>
</organism>
<dbReference type="SUPFAM" id="SSF55729">
    <property type="entry name" value="Acyl-CoA N-acyltransferases (Nat)"/>
    <property type="match status" value="1"/>
</dbReference>
<comment type="caution">
    <text evidence="2">The sequence shown here is derived from an EMBL/GenBank/DDBJ whole genome shotgun (WGS) entry which is preliminary data.</text>
</comment>
<dbReference type="AlphaFoldDB" id="A0A0W8I915"/>
<name>A0A0W8I915_9MICO</name>
<dbReference type="GO" id="GO:0016747">
    <property type="term" value="F:acyltransferase activity, transferring groups other than amino-acyl groups"/>
    <property type="evidence" value="ECO:0007669"/>
    <property type="project" value="InterPro"/>
</dbReference>
<evidence type="ECO:0000313" key="3">
    <source>
        <dbReference type="Proteomes" id="UP000054837"/>
    </source>
</evidence>
<evidence type="ECO:0000259" key="1">
    <source>
        <dbReference type="Pfam" id="PF00583"/>
    </source>
</evidence>
<feature type="domain" description="N-acetyltransferase" evidence="1">
    <location>
        <begin position="206"/>
        <end position="265"/>
    </location>
</feature>
<keyword evidence="3" id="KW-1185">Reference proteome</keyword>
<reference evidence="2 3" key="1">
    <citation type="submission" date="2015-12" db="EMBL/GenBank/DDBJ databases">
        <title>Serinicoccus chungangenesis strain CD08_5 genome sequencing and assembly.</title>
        <authorList>
            <person name="Chander A.M."/>
            <person name="Kaur G."/>
            <person name="Nair G.R."/>
            <person name="Dhawan D.K."/>
            <person name="Kochhar R.K."/>
            <person name="Mayilraj S."/>
            <person name="Bhadada S.K."/>
        </authorList>
    </citation>
    <scope>NUCLEOTIDE SEQUENCE [LARGE SCALE GENOMIC DNA]</scope>
    <source>
        <strain evidence="2 3">CD08_5</strain>
    </source>
</reference>
<dbReference type="Gene3D" id="3.40.630.30">
    <property type="match status" value="1"/>
</dbReference>
<sequence length="296" mass="33828">MVDAVELPVREVCAIGLEAQRLTTRLLQRVRRRDPFAGVWEAADTQWWWQQPRPSDEIEHYFWADDEGPVAGFKLTSWSDNKPWQIDPMVVPGVGGVGLEDVWQRALTLATDHSPQGIDIPVRDGDQDLETIVQRDGFVPHEHDGTAWLAAVDRPVLRPTPRGFVIVDRSQRVGEEHPMRARNGDLVAQRVDECSLYDPQLDLRVETEGGQVAGYALFWFDHVTKVGLVEPVRTEDEFQRRGLADAMLREGIHRLIERGAERVKISRTNRRPLRLRTWQWASSPLRQPPGTAAYLR</sequence>